<dbReference type="InterPro" id="IPR023302">
    <property type="entry name" value="Pept_S9A_N"/>
</dbReference>
<proteinExistence type="inferred from homology"/>
<feature type="domain" description="Peptidase S9A N-terminal" evidence="9">
    <location>
        <begin position="27"/>
        <end position="108"/>
    </location>
</feature>
<dbReference type="Gene3D" id="3.40.50.1820">
    <property type="entry name" value="alpha/beta hydrolase"/>
    <property type="match status" value="1"/>
</dbReference>
<evidence type="ECO:0000256" key="7">
    <source>
        <dbReference type="RuleBase" id="RU368024"/>
    </source>
</evidence>
<dbReference type="Pfam" id="PF00326">
    <property type="entry name" value="Peptidase_S9"/>
    <property type="match status" value="1"/>
</dbReference>
<feature type="domain" description="Peptidase S9 prolyl oligopeptidase catalytic" evidence="8">
    <location>
        <begin position="357"/>
        <end position="482"/>
    </location>
</feature>
<protein>
    <recommendedName>
        <fullName evidence="3 7">Prolyl endopeptidase</fullName>
        <ecNumber evidence="7">3.4.21.-</ecNumber>
    </recommendedName>
</protein>
<dbReference type="InterPro" id="IPR001375">
    <property type="entry name" value="Peptidase_S9_cat"/>
</dbReference>
<dbReference type="SUPFAM" id="SSF53474">
    <property type="entry name" value="alpha/beta-Hydrolases"/>
    <property type="match status" value="1"/>
</dbReference>
<dbReference type="PANTHER" id="PTHR42881">
    <property type="entry name" value="PROLYL ENDOPEPTIDASE"/>
    <property type="match status" value="1"/>
</dbReference>
<evidence type="ECO:0000256" key="4">
    <source>
        <dbReference type="ARBA" id="ARBA00022670"/>
    </source>
</evidence>
<comment type="similarity">
    <text evidence="2 7">Belongs to the peptidase S9A family.</text>
</comment>
<evidence type="ECO:0000313" key="11">
    <source>
        <dbReference type="WBParaSite" id="jg25184"/>
    </source>
</evidence>
<dbReference type="InterPro" id="IPR029058">
    <property type="entry name" value="AB_hydrolase_fold"/>
</dbReference>
<accession>A0A915E1G2</accession>
<dbReference type="GO" id="GO:0005829">
    <property type="term" value="C:cytosol"/>
    <property type="evidence" value="ECO:0007669"/>
    <property type="project" value="TreeGrafter"/>
</dbReference>
<dbReference type="GO" id="GO:0006508">
    <property type="term" value="P:proteolysis"/>
    <property type="evidence" value="ECO:0007669"/>
    <property type="project" value="UniProtKB-KW"/>
</dbReference>
<keyword evidence="6 7" id="KW-0720">Serine protease</keyword>
<evidence type="ECO:0000259" key="9">
    <source>
        <dbReference type="Pfam" id="PF02897"/>
    </source>
</evidence>
<dbReference type="InterPro" id="IPR002470">
    <property type="entry name" value="Peptidase_S9A"/>
</dbReference>
<dbReference type="Proteomes" id="UP000887574">
    <property type="component" value="Unplaced"/>
</dbReference>
<keyword evidence="10" id="KW-1185">Reference proteome</keyword>
<evidence type="ECO:0000256" key="2">
    <source>
        <dbReference type="ARBA" id="ARBA00005228"/>
    </source>
</evidence>
<keyword evidence="4 7" id="KW-0645">Protease</keyword>
<dbReference type="WBParaSite" id="jg25184">
    <property type="protein sequence ID" value="jg25184"/>
    <property type="gene ID" value="jg25184"/>
</dbReference>
<name>A0A915E1G2_9BILA</name>
<feature type="domain" description="Peptidase S9A N-terminal" evidence="9">
    <location>
        <begin position="139"/>
        <end position="304"/>
    </location>
</feature>
<dbReference type="PANTHER" id="PTHR42881:SF2">
    <property type="entry name" value="PROLYL ENDOPEPTIDASE"/>
    <property type="match status" value="1"/>
</dbReference>
<dbReference type="PRINTS" id="PR00862">
    <property type="entry name" value="PROLIGOPTASE"/>
</dbReference>
<keyword evidence="5 7" id="KW-0378">Hydrolase</keyword>
<dbReference type="EC" id="3.4.21.-" evidence="7"/>
<evidence type="ECO:0000256" key="1">
    <source>
        <dbReference type="ARBA" id="ARBA00001070"/>
    </source>
</evidence>
<dbReference type="GO" id="GO:0070012">
    <property type="term" value="F:oligopeptidase activity"/>
    <property type="evidence" value="ECO:0007669"/>
    <property type="project" value="TreeGrafter"/>
</dbReference>
<comment type="catalytic activity">
    <reaction evidence="1">
        <text>Hydrolysis of Pro-|-Xaa &gt;&gt; Ala-|-Xaa in oligopeptides.</text>
        <dbReference type="EC" id="3.4.21.26"/>
    </reaction>
</comment>
<dbReference type="GO" id="GO:0004252">
    <property type="term" value="F:serine-type endopeptidase activity"/>
    <property type="evidence" value="ECO:0007669"/>
    <property type="project" value="UniProtKB-UniRule"/>
</dbReference>
<evidence type="ECO:0000256" key="6">
    <source>
        <dbReference type="ARBA" id="ARBA00022825"/>
    </source>
</evidence>
<evidence type="ECO:0000313" key="10">
    <source>
        <dbReference type="Proteomes" id="UP000887574"/>
    </source>
</evidence>
<evidence type="ECO:0000259" key="8">
    <source>
        <dbReference type="Pfam" id="PF00326"/>
    </source>
</evidence>
<evidence type="ECO:0000256" key="5">
    <source>
        <dbReference type="ARBA" id="ARBA00022801"/>
    </source>
</evidence>
<dbReference type="Gene3D" id="2.130.10.120">
    <property type="entry name" value="Prolyl oligopeptidase, N-terminal domain"/>
    <property type="match status" value="2"/>
</dbReference>
<dbReference type="AlphaFoldDB" id="A0A915E1G2"/>
<organism evidence="10 11">
    <name type="scientific">Ditylenchus dipsaci</name>
    <dbReference type="NCBI Taxonomy" id="166011"/>
    <lineage>
        <taxon>Eukaryota</taxon>
        <taxon>Metazoa</taxon>
        <taxon>Ecdysozoa</taxon>
        <taxon>Nematoda</taxon>
        <taxon>Chromadorea</taxon>
        <taxon>Rhabditida</taxon>
        <taxon>Tylenchina</taxon>
        <taxon>Tylenchomorpha</taxon>
        <taxon>Sphaerularioidea</taxon>
        <taxon>Anguinidae</taxon>
        <taxon>Anguininae</taxon>
        <taxon>Ditylenchus</taxon>
    </lineage>
</organism>
<dbReference type="SUPFAM" id="SSF50993">
    <property type="entry name" value="Peptidase/esterase 'gauge' domain"/>
    <property type="match status" value="1"/>
</dbReference>
<evidence type="ECO:0000256" key="3">
    <source>
        <dbReference type="ARBA" id="ARBA00016310"/>
    </source>
</evidence>
<dbReference type="InterPro" id="IPR051167">
    <property type="entry name" value="Prolyl_oligopep/macrocyclase"/>
</dbReference>
<dbReference type="Pfam" id="PF02897">
    <property type="entry name" value="Peptidase_S9_N"/>
    <property type="match status" value="2"/>
</dbReference>
<reference evidence="11" key="1">
    <citation type="submission" date="2022-11" db="UniProtKB">
        <authorList>
            <consortium name="WormBaseParasite"/>
        </authorList>
    </citation>
    <scope>IDENTIFICATION</scope>
</reference>
<sequence length="541" mass="61775">MQKSNEILPVEYPKVDRVEVEDNIHGRRLTKLWDYEKFGCTSIHGDFYYYNYNSGLQNQWVYYQQQNLGEKWKVFLDVNGLSADGTTSISQKVWSRDGSLFAYGLSEKENIQTTRELSKDLQRRSTVSQSLLPQARNDCKEDVLVADFRENENFLCDGSVTEDGKYLIVEVSDGCGSTNQIYFYDLKAAGNKIEGKLAQTPALVVDNDGESALLLTNHSSPMFKLIRVKMNSDAENPSTWETVIEEDPKRKLEWVAPVAGNKMVVSYLEDVKTTLYVHDLETGKLLYQIPLPIGSVTGFYGRKTRRSSSSVPIQLEEIMKTKIAGLDTEPFDVKQEFYTAKMEPRLRFIFFTVKGNMQNVFNDFASAAQYLIDNKWTSPENLAIRGSNDGGLLVAACSQQRPDLFRSISGYVAFPQIHERGEKISEYGNPDDANDFEFIYKYSPLHNIRLTKDVQWPSTLLMTGDHDDRVSPLHTLKYIAELYHILVTEADKWQKNPWLGELMWANRMTSIPWENDLRDCGHALLPPENFGNGVERLSQST</sequence>